<keyword evidence="2" id="KW-0963">Cytoplasm</keyword>
<dbReference type="PROSITE" id="PS50835">
    <property type="entry name" value="IG_LIKE"/>
    <property type="match status" value="2"/>
</dbReference>
<dbReference type="FunFam" id="2.60.40.10:FF:001476">
    <property type="entry name" value="titin isoform X1"/>
    <property type="match status" value="1"/>
</dbReference>
<dbReference type="FunFam" id="2.60.40.10:FF:000425">
    <property type="entry name" value="Myosin light chain kinase"/>
    <property type="match status" value="1"/>
</dbReference>
<evidence type="ECO:0000256" key="3">
    <source>
        <dbReference type="ARBA" id="ARBA00023319"/>
    </source>
</evidence>
<comment type="subcellular location">
    <subcellularLocation>
        <location evidence="1">Cytoplasm</location>
    </subcellularLocation>
</comment>
<dbReference type="InterPro" id="IPR003598">
    <property type="entry name" value="Ig_sub2"/>
</dbReference>
<dbReference type="InterPro" id="IPR003599">
    <property type="entry name" value="Ig_sub"/>
</dbReference>
<evidence type="ECO:0000256" key="1">
    <source>
        <dbReference type="ARBA" id="ARBA00004496"/>
    </source>
</evidence>
<feature type="domain" description="Ig-like" evidence="4">
    <location>
        <begin position="349"/>
        <end position="440"/>
    </location>
</feature>
<proteinExistence type="predicted"/>
<dbReference type="GeneTree" id="ENSGT01150000286978"/>
<dbReference type="OMA" id="FKNNMPI"/>
<dbReference type="InterPro" id="IPR013783">
    <property type="entry name" value="Ig-like_fold"/>
</dbReference>
<dbReference type="InterPro" id="IPR036179">
    <property type="entry name" value="Ig-like_dom_sf"/>
</dbReference>
<evidence type="ECO:0000313" key="5">
    <source>
        <dbReference type="Ensembl" id="ENSBMSP00010008880.1"/>
    </source>
</evidence>
<dbReference type="FunFam" id="2.60.40.10:FF:001190">
    <property type="entry name" value="Titin b"/>
    <property type="match status" value="1"/>
</dbReference>
<dbReference type="SUPFAM" id="SSF48726">
    <property type="entry name" value="Immunoglobulin"/>
    <property type="match status" value="3"/>
</dbReference>
<dbReference type="Ensembl" id="ENSBMST00010009892.1">
    <property type="protein sequence ID" value="ENSBMSP00010008880.1"/>
    <property type="gene ID" value="ENSBMSG00010006534.1"/>
</dbReference>
<dbReference type="Pfam" id="PF07679">
    <property type="entry name" value="I-set"/>
    <property type="match status" value="3"/>
</dbReference>
<dbReference type="GO" id="GO:0005737">
    <property type="term" value="C:cytoplasm"/>
    <property type="evidence" value="ECO:0007669"/>
    <property type="project" value="UniProtKB-SubCell"/>
</dbReference>
<evidence type="ECO:0000259" key="4">
    <source>
        <dbReference type="PROSITE" id="PS50835"/>
    </source>
</evidence>
<dbReference type="SMART" id="SM00408">
    <property type="entry name" value="IGc2"/>
    <property type="match status" value="3"/>
</dbReference>
<dbReference type="InterPro" id="IPR007110">
    <property type="entry name" value="Ig-like_dom"/>
</dbReference>
<dbReference type="AlphaFoldDB" id="A0A8C0CT06"/>
<protein>
    <recommendedName>
        <fullName evidence="4">Ig-like domain-containing protein</fullName>
    </recommendedName>
</protein>
<dbReference type="PANTHER" id="PTHR47633">
    <property type="entry name" value="IMMUNOGLOBULIN"/>
    <property type="match status" value="1"/>
</dbReference>
<evidence type="ECO:0000256" key="2">
    <source>
        <dbReference type="ARBA" id="ARBA00022490"/>
    </source>
</evidence>
<name>A0A8C0CT06_BALMU</name>
<dbReference type="PANTHER" id="PTHR47633:SF15">
    <property type="entry name" value="IG-LIKE DOMAIN-CONTAINING PROTEIN"/>
    <property type="match status" value="1"/>
</dbReference>
<feature type="domain" description="Ig-like" evidence="4">
    <location>
        <begin position="151"/>
        <end position="242"/>
    </location>
</feature>
<dbReference type="Gene3D" id="2.60.40.10">
    <property type="entry name" value="Immunoglobulins"/>
    <property type="match status" value="3"/>
</dbReference>
<dbReference type="InterPro" id="IPR013098">
    <property type="entry name" value="Ig_I-set"/>
</dbReference>
<keyword evidence="3" id="KW-0393">Immunoglobulin domain</keyword>
<accession>A0A8C0CT06</accession>
<organism evidence="5">
    <name type="scientific">Balaenoptera musculus</name>
    <name type="common">Blue whale</name>
    <dbReference type="NCBI Taxonomy" id="9771"/>
    <lineage>
        <taxon>Eukaryota</taxon>
        <taxon>Metazoa</taxon>
        <taxon>Chordata</taxon>
        <taxon>Craniata</taxon>
        <taxon>Vertebrata</taxon>
        <taxon>Euteleostomi</taxon>
        <taxon>Mammalia</taxon>
        <taxon>Eutheria</taxon>
        <taxon>Laurasiatheria</taxon>
        <taxon>Artiodactyla</taxon>
        <taxon>Whippomorpha</taxon>
        <taxon>Cetacea</taxon>
        <taxon>Mysticeti</taxon>
        <taxon>Balaenopteridae</taxon>
        <taxon>Balaenoptera</taxon>
    </lineage>
</organism>
<reference evidence="5" key="1">
    <citation type="submission" date="2023-09" db="UniProtKB">
        <authorList>
            <consortium name="Ensembl"/>
        </authorList>
    </citation>
    <scope>IDENTIFICATION</scope>
</reference>
<dbReference type="SMART" id="SM00409">
    <property type="entry name" value="IG"/>
    <property type="match status" value="3"/>
</dbReference>
<sequence length="444" mass="48155">MSEVKSPEKLALKEEASTVLISEKVKKSEATSLEKSIVHEEITKASQASEEIRTDAEIKAYSTQMSIPDGQKVTLKANIAGATDVKWVLNGVELSNSEEYRYGVSGSDQTLTIKQAGHKDEGILTCIGKTSQGIIKCQYDLTLSKELSDAPAFISQPRSQNVNKGQNVLFSCEISGEPSPEIEWFKNNLPKTLNTPSTPEDVSRSRNVYSLEIRNASVSDSGKYTIKAKNFHGQCSATASLTVLPLVEEPPREVVLRTSGDTSLQGSFSSQSVQMSASKQEASFSSFSSSSASSMTEMKFASMSAHGMSSMQESFVEMSSSSFMGKSSMTQLESSTSRMLKAGVRGIPPKIEALPSDISIDEGKVLTVACAFTGEPTPEITWSHGGRKIQNQEQQGRFHIENTDDLTTLIIMDVQKQDGGLYTLSLENEFGSDSATVNINIRSI</sequence>